<name>A0A0H4VLM1_9BACT</name>
<keyword evidence="3" id="KW-1185">Reference proteome</keyword>
<dbReference type="InterPro" id="IPR046525">
    <property type="entry name" value="DUF6702"/>
</dbReference>
<dbReference type="Pfam" id="PF20420">
    <property type="entry name" value="DUF6702"/>
    <property type="match status" value="1"/>
</dbReference>
<evidence type="ECO:0000313" key="3">
    <source>
        <dbReference type="Proteomes" id="UP000036458"/>
    </source>
</evidence>
<dbReference type="RefSeq" id="WP_048921203.1">
    <property type="nucleotide sequence ID" value="NZ_CP010777.1"/>
</dbReference>
<evidence type="ECO:0000313" key="2">
    <source>
        <dbReference type="EMBL" id="AKQ46238.1"/>
    </source>
</evidence>
<reference evidence="2 3" key="1">
    <citation type="submission" date="2015-01" db="EMBL/GenBank/DDBJ databases">
        <title>Rufibacter sp./DG31D/ whole genome sequencing.</title>
        <authorList>
            <person name="Kim M.K."/>
            <person name="Srinivasan S."/>
            <person name="Lee J.-J."/>
        </authorList>
    </citation>
    <scope>NUCLEOTIDE SEQUENCE [LARGE SCALE GENOMIC DNA]</scope>
    <source>
        <strain evidence="2 3">DG31D</strain>
    </source>
</reference>
<dbReference type="PATRIC" id="fig|1379910.4.peg.2689"/>
<keyword evidence="1" id="KW-0732">Signal</keyword>
<dbReference type="AlphaFoldDB" id="A0A0H4VLM1"/>
<organism evidence="2 3">
    <name type="scientific">Rufibacter radiotolerans</name>
    <dbReference type="NCBI Taxonomy" id="1379910"/>
    <lineage>
        <taxon>Bacteria</taxon>
        <taxon>Pseudomonadati</taxon>
        <taxon>Bacteroidota</taxon>
        <taxon>Cytophagia</taxon>
        <taxon>Cytophagales</taxon>
        <taxon>Hymenobacteraceae</taxon>
        <taxon>Rufibacter</taxon>
    </lineage>
</organism>
<gene>
    <name evidence="2" type="ORF">TH63_12400</name>
</gene>
<dbReference type="Proteomes" id="UP000036458">
    <property type="component" value="Chromosome"/>
</dbReference>
<dbReference type="KEGG" id="ruf:TH63_12400"/>
<dbReference type="OrthoDB" id="5735516at2"/>
<dbReference type="EMBL" id="CP010777">
    <property type="protein sequence ID" value="AKQ46238.1"/>
    <property type="molecule type" value="Genomic_DNA"/>
</dbReference>
<sequence length="167" mass="18677">MNIKKALYFALVCALVLPLSAWAHEFHTSITDAHYNPKTQTYELAVRVFANDLEEALSRRHKTNIRLDRSERVNKLLAEYLQAHLSISGAKGTKVPQKFLGAQEEADAVWLYLEIPAGKVPSGQLFVQNALLTEVFSDQTNILNLEIAGKKRSVLCRTGDVQKTLAL</sequence>
<feature type="signal peptide" evidence="1">
    <location>
        <begin position="1"/>
        <end position="23"/>
    </location>
</feature>
<evidence type="ECO:0000256" key="1">
    <source>
        <dbReference type="SAM" id="SignalP"/>
    </source>
</evidence>
<protein>
    <submittedName>
        <fullName evidence="2">Uncharacterized protein</fullName>
    </submittedName>
</protein>
<feature type="chain" id="PRO_5005210924" evidence="1">
    <location>
        <begin position="24"/>
        <end position="167"/>
    </location>
</feature>
<proteinExistence type="predicted"/>
<accession>A0A0H4VLM1</accession>
<dbReference type="STRING" id="1379910.TH63_12400"/>